<name>A0A169G2N2_9BACI</name>
<dbReference type="Proteomes" id="UP000077856">
    <property type="component" value="Plasmid pBO1"/>
</dbReference>
<feature type="chain" id="PRO_5039296662" description="YtkA-like domain-containing protein" evidence="2">
    <location>
        <begin position="21"/>
        <end position="132"/>
    </location>
</feature>
<evidence type="ECO:0000313" key="5">
    <source>
        <dbReference type="Proteomes" id="UP000077856"/>
    </source>
</evidence>
<dbReference type="RefSeq" id="WP_019380976.1">
    <property type="nucleotide sequence ID" value="NZ_CP015507.1"/>
</dbReference>
<evidence type="ECO:0000256" key="1">
    <source>
        <dbReference type="ARBA" id="ARBA00022729"/>
    </source>
</evidence>
<feature type="domain" description="YtkA-like" evidence="3">
    <location>
        <begin position="36"/>
        <end position="114"/>
    </location>
</feature>
<protein>
    <recommendedName>
        <fullName evidence="3">YtkA-like domain-containing protein</fullName>
    </recommendedName>
</protein>
<dbReference type="InterPro" id="IPR032693">
    <property type="entry name" value="YtkA-like_dom"/>
</dbReference>
<dbReference type="Pfam" id="PF13115">
    <property type="entry name" value="YtkA"/>
    <property type="match status" value="1"/>
</dbReference>
<dbReference type="KEGG" id="bon:A361_27500"/>
<accession>A0A169G2N2</accession>
<dbReference type="AlphaFoldDB" id="A0A169G2N2"/>
<dbReference type="eggNOG" id="ENOG5030CMV">
    <property type="taxonomic scope" value="Bacteria"/>
</dbReference>
<dbReference type="EMBL" id="CP015507">
    <property type="protein sequence ID" value="AND42925.1"/>
    <property type="molecule type" value="Genomic_DNA"/>
</dbReference>
<evidence type="ECO:0000313" key="4">
    <source>
        <dbReference type="EMBL" id="AND42925.1"/>
    </source>
</evidence>
<keyword evidence="4" id="KW-0614">Plasmid</keyword>
<keyword evidence="1 2" id="KW-0732">Signal</keyword>
<proteinExistence type="predicted"/>
<dbReference type="InterPro" id="IPR012640">
    <property type="entry name" value="Membr_lipoprot_lipid_attach_CS"/>
</dbReference>
<reference evidence="4 5" key="1">
    <citation type="submission" date="2016-04" db="EMBL/GenBank/DDBJ databases">
        <title>Complete genome sequence of Bacillus oceanisediminis strain 2691.</title>
        <authorList>
            <person name="Jeong H."/>
            <person name="Kim H.J."/>
            <person name="Lee D.-W."/>
        </authorList>
    </citation>
    <scope>NUCLEOTIDE SEQUENCE [LARGE SCALE GENOMIC DNA]</scope>
    <source>
        <strain evidence="4 5">2691</strain>
        <plasmid evidence="5">pbo1</plasmid>
    </source>
</reference>
<feature type="signal peptide" evidence="2">
    <location>
        <begin position="1"/>
        <end position="20"/>
    </location>
</feature>
<gene>
    <name evidence="4" type="ORF">A361_27500</name>
</gene>
<dbReference type="Pfam" id="PF08139">
    <property type="entry name" value="LPAM_1"/>
    <property type="match status" value="1"/>
</dbReference>
<evidence type="ECO:0000259" key="3">
    <source>
        <dbReference type="Pfam" id="PF13115"/>
    </source>
</evidence>
<evidence type="ECO:0000256" key="2">
    <source>
        <dbReference type="SAM" id="SignalP"/>
    </source>
</evidence>
<geneLocation type="plasmid" evidence="5">
    <name>pbo1</name>
</geneLocation>
<sequence length="132" mass="14973">MKKLIILLFLILTLAGCSNKNETQSKEKIPELIEVSVETVPADLKPNDEIMIQAKITQGKEVVTDADDMKFEIWKEGAPDQEHEKIKGELNKEEGTYFVKKTFNEPGLYYVIAHVTARGMHNMPQVELEVAE</sequence>
<organism evidence="4 5">
    <name type="scientific">Cytobacillus oceanisediminis 2691</name>
    <dbReference type="NCBI Taxonomy" id="1196031"/>
    <lineage>
        <taxon>Bacteria</taxon>
        <taxon>Bacillati</taxon>
        <taxon>Bacillota</taxon>
        <taxon>Bacilli</taxon>
        <taxon>Bacillales</taxon>
        <taxon>Bacillaceae</taxon>
        <taxon>Cytobacillus</taxon>
    </lineage>
</organism>
<dbReference type="PROSITE" id="PS51257">
    <property type="entry name" value="PROKAR_LIPOPROTEIN"/>
    <property type="match status" value="1"/>
</dbReference>